<reference evidence="2" key="1">
    <citation type="journal article" date="2022" name="bioRxiv">
        <title>Sequencing and chromosome-scale assembly of the giantPleurodeles waltlgenome.</title>
        <authorList>
            <person name="Brown T."/>
            <person name="Elewa A."/>
            <person name="Iarovenko S."/>
            <person name="Subramanian E."/>
            <person name="Araus A.J."/>
            <person name="Petzold A."/>
            <person name="Susuki M."/>
            <person name="Suzuki K.-i.T."/>
            <person name="Hayashi T."/>
            <person name="Toyoda A."/>
            <person name="Oliveira C."/>
            <person name="Osipova E."/>
            <person name="Leigh N.D."/>
            <person name="Simon A."/>
            <person name="Yun M.H."/>
        </authorList>
    </citation>
    <scope>NUCLEOTIDE SEQUENCE</scope>
    <source>
        <strain evidence="2">20211129_DDA</strain>
        <tissue evidence="2">Liver</tissue>
    </source>
</reference>
<proteinExistence type="predicted"/>
<sequence>MEGRGTADLPGARTNEHGPSGGVSAEPRQRSPSWGRREIGPVTEPSRLTRLELRGALEEWTRRRGPGRTSADDPELLRLEEPLEEQPHPLRPDHRQRRRGHWQTVPTENAKRDLETAIASERRAVLESLAGDMKDPNGV</sequence>
<feature type="compositionally biased region" description="Basic and acidic residues" evidence="1">
    <location>
        <begin position="75"/>
        <end position="93"/>
    </location>
</feature>
<comment type="caution">
    <text evidence="2">The sequence shown here is derived from an EMBL/GenBank/DDBJ whole genome shotgun (WGS) entry which is preliminary data.</text>
</comment>
<evidence type="ECO:0000313" key="3">
    <source>
        <dbReference type="Proteomes" id="UP001066276"/>
    </source>
</evidence>
<dbReference type="AlphaFoldDB" id="A0AAV7QE36"/>
<gene>
    <name evidence="2" type="ORF">NDU88_005010</name>
</gene>
<keyword evidence="3" id="KW-1185">Reference proteome</keyword>
<accession>A0AAV7QE36</accession>
<evidence type="ECO:0000313" key="2">
    <source>
        <dbReference type="EMBL" id="KAJ1138629.1"/>
    </source>
</evidence>
<name>A0AAV7QE36_PLEWA</name>
<feature type="compositionally biased region" description="Basic and acidic residues" evidence="1">
    <location>
        <begin position="47"/>
        <end position="62"/>
    </location>
</feature>
<dbReference type="Proteomes" id="UP001066276">
    <property type="component" value="Chromosome 6"/>
</dbReference>
<protein>
    <submittedName>
        <fullName evidence="2">Uncharacterized protein</fullName>
    </submittedName>
</protein>
<organism evidence="2 3">
    <name type="scientific">Pleurodeles waltl</name>
    <name type="common">Iberian ribbed newt</name>
    <dbReference type="NCBI Taxonomy" id="8319"/>
    <lineage>
        <taxon>Eukaryota</taxon>
        <taxon>Metazoa</taxon>
        <taxon>Chordata</taxon>
        <taxon>Craniata</taxon>
        <taxon>Vertebrata</taxon>
        <taxon>Euteleostomi</taxon>
        <taxon>Amphibia</taxon>
        <taxon>Batrachia</taxon>
        <taxon>Caudata</taxon>
        <taxon>Salamandroidea</taxon>
        <taxon>Salamandridae</taxon>
        <taxon>Pleurodelinae</taxon>
        <taxon>Pleurodeles</taxon>
    </lineage>
</organism>
<feature type="region of interest" description="Disordered" evidence="1">
    <location>
        <begin position="1"/>
        <end position="110"/>
    </location>
</feature>
<evidence type="ECO:0000256" key="1">
    <source>
        <dbReference type="SAM" id="MobiDB-lite"/>
    </source>
</evidence>
<dbReference type="EMBL" id="JANPWB010000010">
    <property type="protein sequence ID" value="KAJ1138629.1"/>
    <property type="molecule type" value="Genomic_DNA"/>
</dbReference>